<dbReference type="Gene3D" id="3.20.20.70">
    <property type="entry name" value="Aldolase class I"/>
    <property type="match status" value="1"/>
</dbReference>
<dbReference type="EMBL" id="LAZR01058227">
    <property type="protein sequence ID" value="KKK70357.1"/>
    <property type="molecule type" value="Genomic_DNA"/>
</dbReference>
<evidence type="ECO:0000313" key="3">
    <source>
        <dbReference type="EMBL" id="KKK70357.1"/>
    </source>
</evidence>
<reference evidence="3" key="1">
    <citation type="journal article" date="2015" name="Nature">
        <title>Complex archaea that bridge the gap between prokaryotes and eukaryotes.</title>
        <authorList>
            <person name="Spang A."/>
            <person name="Saw J.H."/>
            <person name="Jorgensen S.L."/>
            <person name="Zaremba-Niedzwiedzka K."/>
            <person name="Martijn J."/>
            <person name="Lind A.E."/>
            <person name="van Eijk R."/>
            <person name="Schleper C."/>
            <person name="Guy L."/>
            <person name="Ettema T.J."/>
        </authorList>
    </citation>
    <scope>NUCLEOTIDE SEQUENCE</scope>
</reference>
<dbReference type="InterPro" id="IPR052899">
    <property type="entry name" value="Class-I_DAHP_synthase"/>
</dbReference>
<dbReference type="InterPro" id="IPR013785">
    <property type="entry name" value="Aldolase_TIM"/>
</dbReference>
<name>A0A0F8XMX7_9ZZZZ</name>
<sequence>VKECGADIVRFGCYKGQNYPVVNGKPEYLGLGDEGVKILGKIQNELNIPCVCDFQSRYQLSKVWEAKIKYLMIGARNMDNLALLRATRKVFSCDEIGRPKDWKQFRKIILKRGPSSTIHEFIGAAEHLGGPSKVILCERGTVHFDRHDYTRYRLDFVGVAEIKHYHPEYRIIIDPSHGSGDRNLILSLSKAALSISDGLMVEVHYDPDSSPTDAPQTIDFPTFKEIGEYYDKL</sequence>
<gene>
    <name evidence="3" type="ORF">LCGC14_2924800</name>
</gene>
<keyword evidence="1" id="KW-0808">Transferase</keyword>
<evidence type="ECO:0000259" key="2">
    <source>
        <dbReference type="Pfam" id="PF00793"/>
    </source>
</evidence>
<feature type="non-terminal residue" evidence="3">
    <location>
        <position position="1"/>
    </location>
</feature>
<accession>A0A0F8XMX7</accession>
<dbReference type="AlphaFoldDB" id="A0A0F8XMX7"/>
<protein>
    <recommendedName>
        <fullName evidence="2">DAHP synthetase I/KDSA domain-containing protein</fullName>
    </recommendedName>
</protein>
<dbReference type="GO" id="GO:0016740">
    <property type="term" value="F:transferase activity"/>
    <property type="evidence" value="ECO:0007669"/>
    <property type="project" value="UniProtKB-KW"/>
</dbReference>
<dbReference type="PANTHER" id="PTHR43018">
    <property type="entry name" value="PHOSPHO-2-DEHYDRO-3-DEOXYHEPTONATE ALDOLASE"/>
    <property type="match status" value="1"/>
</dbReference>
<proteinExistence type="predicted"/>
<dbReference type="PANTHER" id="PTHR43018:SF1">
    <property type="entry name" value="PROTEIN AROA(G)"/>
    <property type="match status" value="1"/>
</dbReference>
<evidence type="ECO:0000256" key="1">
    <source>
        <dbReference type="ARBA" id="ARBA00022679"/>
    </source>
</evidence>
<comment type="caution">
    <text evidence="3">The sequence shown here is derived from an EMBL/GenBank/DDBJ whole genome shotgun (WGS) entry which is preliminary data.</text>
</comment>
<feature type="domain" description="DAHP synthetase I/KDSA" evidence="2">
    <location>
        <begin position="28"/>
        <end position="228"/>
    </location>
</feature>
<organism evidence="3">
    <name type="scientific">marine sediment metagenome</name>
    <dbReference type="NCBI Taxonomy" id="412755"/>
    <lineage>
        <taxon>unclassified sequences</taxon>
        <taxon>metagenomes</taxon>
        <taxon>ecological metagenomes</taxon>
    </lineage>
</organism>
<dbReference type="Pfam" id="PF00793">
    <property type="entry name" value="DAHP_synth_1"/>
    <property type="match status" value="1"/>
</dbReference>
<dbReference type="InterPro" id="IPR006218">
    <property type="entry name" value="DAHP1/KDSA"/>
</dbReference>
<dbReference type="SUPFAM" id="SSF51569">
    <property type="entry name" value="Aldolase"/>
    <property type="match status" value="1"/>
</dbReference>